<evidence type="ECO:0000313" key="1">
    <source>
        <dbReference type="EMBL" id="GAA4837898.1"/>
    </source>
</evidence>
<organism evidence="1 2">
    <name type="scientific">Algivirga pacifica</name>
    <dbReference type="NCBI Taxonomy" id="1162670"/>
    <lineage>
        <taxon>Bacteria</taxon>
        <taxon>Pseudomonadati</taxon>
        <taxon>Bacteroidota</taxon>
        <taxon>Cytophagia</taxon>
        <taxon>Cytophagales</taxon>
        <taxon>Flammeovirgaceae</taxon>
        <taxon>Algivirga</taxon>
    </lineage>
</organism>
<sequence length="215" mass="25749">MELTPFKDLNAIALKTFRVWSKQAKYHYQSVDFYAAEEQIVQDFTSALEKSLEEIKRKGYEQHRQRPGWGSSVYLTLLAKNLHFYWHNVFVLGASPEYKTAVWLRATLSYIDKHPEAIKNINRLYTAAIEQRFPFEQQEKTMLSKDEITQHHLVADLNYTMNWDMHRKQLTEQLKETFRELLDQRGPRFLSPENFYEFIDLQELDNFLELNLHIL</sequence>
<comment type="caution">
    <text evidence="1">The sequence shown here is derived from an EMBL/GenBank/DDBJ whole genome shotgun (WGS) entry which is preliminary data.</text>
</comment>
<dbReference type="RefSeq" id="WP_345372085.1">
    <property type="nucleotide sequence ID" value="NZ_BAABJX010000036.1"/>
</dbReference>
<dbReference type="EMBL" id="BAABJX010000036">
    <property type="protein sequence ID" value="GAA4837898.1"/>
    <property type="molecule type" value="Genomic_DNA"/>
</dbReference>
<proteinExistence type="predicted"/>
<evidence type="ECO:0008006" key="3">
    <source>
        <dbReference type="Google" id="ProtNLM"/>
    </source>
</evidence>
<name>A0ABP9DCW7_9BACT</name>
<protein>
    <recommendedName>
        <fullName evidence="3">DUF547 domain-containing protein</fullName>
    </recommendedName>
</protein>
<keyword evidence="2" id="KW-1185">Reference proteome</keyword>
<gene>
    <name evidence="1" type="ORF">GCM10023331_23780</name>
</gene>
<evidence type="ECO:0000313" key="2">
    <source>
        <dbReference type="Proteomes" id="UP001500298"/>
    </source>
</evidence>
<reference evidence="2" key="1">
    <citation type="journal article" date="2019" name="Int. J. Syst. Evol. Microbiol.">
        <title>The Global Catalogue of Microorganisms (GCM) 10K type strain sequencing project: providing services to taxonomists for standard genome sequencing and annotation.</title>
        <authorList>
            <consortium name="The Broad Institute Genomics Platform"/>
            <consortium name="The Broad Institute Genome Sequencing Center for Infectious Disease"/>
            <person name="Wu L."/>
            <person name="Ma J."/>
        </authorList>
    </citation>
    <scope>NUCLEOTIDE SEQUENCE [LARGE SCALE GENOMIC DNA]</scope>
    <source>
        <strain evidence="2">JCM 18326</strain>
    </source>
</reference>
<accession>A0ABP9DCW7</accession>
<dbReference type="Proteomes" id="UP001500298">
    <property type="component" value="Unassembled WGS sequence"/>
</dbReference>